<comment type="caution">
    <text evidence="1">The sequence shown here is derived from an EMBL/GenBank/DDBJ whole genome shotgun (WGS) entry which is preliminary data.</text>
</comment>
<protein>
    <submittedName>
        <fullName evidence="1">Uncharacterized protein</fullName>
    </submittedName>
</protein>
<evidence type="ECO:0000313" key="1">
    <source>
        <dbReference type="EMBL" id="KAF2876438.1"/>
    </source>
</evidence>
<name>A0A7C8MEI8_9PLEO</name>
<proteinExistence type="predicted"/>
<evidence type="ECO:0000313" key="2">
    <source>
        <dbReference type="Proteomes" id="UP000481861"/>
    </source>
</evidence>
<keyword evidence="2" id="KW-1185">Reference proteome</keyword>
<sequence length="214" mass="23343">MAACISRHLTIDGVQLEGNHVTEGIPIINDVSASRLRNNGMSGMTSEARGAMPVSQPFPPKAAGCMTCADHFHSRTRQLYHRRHWQHVNPIRGYGSLTPHRSLSSTVRCRSLGAVFVTRSTPIRRRGLHAPCMQSNGAASNPTGHAGSMHACLNDRDRGIVSVGMEYSYPYQYNSPRGIFSDSPVLQLPSCTVVHQSDVESPSLPPRERTNGAT</sequence>
<dbReference type="EMBL" id="JAADJZ010000003">
    <property type="protein sequence ID" value="KAF2876438.1"/>
    <property type="molecule type" value="Genomic_DNA"/>
</dbReference>
<gene>
    <name evidence="1" type="ORF">BDV95DRAFT_664615</name>
</gene>
<accession>A0A7C8MEI8</accession>
<dbReference type="AlphaFoldDB" id="A0A7C8MEI8"/>
<reference evidence="1 2" key="1">
    <citation type="submission" date="2020-01" db="EMBL/GenBank/DDBJ databases">
        <authorList>
            <consortium name="DOE Joint Genome Institute"/>
            <person name="Haridas S."/>
            <person name="Albert R."/>
            <person name="Binder M."/>
            <person name="Bloem J."/>
            <person name="Labutti K."/>
            <person name="Salamov A."/>
            <person name="Andreopoulos B."/>
            <person name="Baker S.E."/>
            <person name="Barry K."/>
            <person name="Bills G."/>
            <person name="Bluhm B.H."/>
            <person name="Cannon C."/>
            <person name="Castanera R."/>
            <person name="Culley D.E."/>
            <person name="Daum C."/>
            <person name="Ezra D."/>
            <person name="Gonzalez J.B."/>
            <person name="Henrissat B."/>
            <person name="Kuo A."/>
            <person name="Liang C."/>
            <person name="Lipzen A."/>
            <person name="Lutzoni F."/>
            <person name="Magnuson J."/>
            <person name="Mondo S."/>
            <person name="Nolan M."/>
            <person name="Ohm R."/>
            <person name="Pangilinan J."/>
            <person name="Park H.-J.H."/>
            <person name="Ramirez L."/>
            <person name="Alfaro M."/>
            <person name="Sun H."/>
            <person name="Tritt A."/>
            <person name="Yoshinaga Y."/>
            <person name="Zwiers L.-H.L."/>
            <person name="Turgeon B.G."/>
            <person name="Goodwin S.B."/>
            <person name="Spatafora J.W."/>
            <person name="Crous P.W."/>
            <person name="Grigoriev I.V."/>
        </authorList>
    </citation>
    <scope>NUCLEOTIDE SEQUENCE [LARGE SCALE GENOMIC DNA]</scope>
    <source>
        <strain evidence="1 2">CBS 611.86</strain>
    </source>
</reference>
<organism evidence="1 2">
    <name type="scientific">Massariosphaeria phaeospora</name>
    <dbReference type="NCBI Taxonomy" id="100035"/>
    <lineage>
        <taxon>Eukaryota</taxon>
        <taxon>Fungi</taxon>
        <taxon>Dikarya</taxon>
        <taxon>Ascomycota</taxon>
        <taxon>Pezizomycotina</taxon>
        <taxon>Dothideomycetes</taxon>
        <taxon>Pleosporomycetidae</taxon>
        <taxon>Pleosporales</taxon>
        <taxon>Pleosporales incertae sedis</taxon>
        <taxon>Massariosphaeria</taxon>
    </lineage>
</organism>
<dbReference type="Proteomes" id="UP000481861">
    <property type="component" value="Unassembled WGS sequence"/>
</dbReference>